<dbReference type="Pfam" id="PF03747">
    <property type="entry name" value="ADP_ribosyl_GH"/>
    <property type="match status" value="1"/>
</dbReference>
<dbReference type="GeneID" id="31358913"/>
<dbReference type="PANTHER" id="PTHR16222">
    <property type="entry name" value="ADP-RIBOSYLGLYCOHYDROLASE"/>
    <property type="match status" value="1"/>
</dbReference>
<feature type="binding site" evidence="1">
    <location>
        <position position="343"/>
    </location>
    <ligand>
        <name>Mg(2+)</name>
        <dbReference type="ChEBI" id="CHEBI:18420"/>
        <label>1</label>
    </ligand>
</feature>
<protein>
    <recommendedName>
        <fullName evidence="5">ADP-ribosylglycohydrolase</fullName>
    </recommendedName>
</protein>
<dbReference type="AlphaFoldDB" id="D3B4R6"/>
<dbReference type="EMBL" id="ADBJ01000010">
    <property type="protein sequence ID" value="EFA84314.1"/>
    <property type="molecule type" value="Genomic_DNA"/>
</dbReference>
<dbReference type="SUPFAM" id="SSF101478">
    <property type="entry name" value="ADP-ribosylglycohydrolase"/>
    <property type="match status" value="1"/>
</dbReference>
<dbReference type="InterPro" id="IPR050792">
    <property type="entry name" value="ADP-ribosylglycohydrolase"/>
</dbReference>
<keyword evidence="1" id="KW-0479">Metal-binding</keyword>
<evidence type="ECO:0000313" key="3">
    <source>
        <dbReference type="EMBL" id="EFA84314.1"/>
    </source>
</evidence>
<keyword evidence="1" id="KW-0460">Magnesium</keyword>
<gene>
    <name evidence="3" type="ORF">PPL_03392</name>
</gene>
<feature type="binding site" evidence="1">
    <location>
        <position position="92"/>
    </location>
    <ligand>
        <name>Mg(2+)</name>
        <dbReference type="ChEBI" id="CHEBI:18420"/>
        <label>1</label>
    </ligand>
</feature>
<dbReference type="GO" id="GO:0046872">
    <property type="term" value="F:metal ion binding"/>
    <property type="evidence" value="ECO:0007669"/>
    <property type="project" value="UniProtKB-KW"/>
</dbReference>
<dbReference type="PANTHER" id="PTHR16222:SF28">
    <property type="entry name" value="ADP-RIBOSYLGLYCOHYDROLASE"/>
    <property type="match status" value="1"/>
</dbReference>
<evidence type="ECO:0000313" key="4">
    <source>
        <dbReference type="Proteomes" id="UP000001396"/>
    </source>
</evidence>
<feature type="region of interest" description="Disordered" evidence="2">
    <location>
        <begin position="393"/>
        <end position="426"/>
    </location>
</feature>
<reference evidence="3 4" key="1">
    <citation type="journal article" date="2011" name="Genome Res.">
        <title>Phylogeny-wide analysis of social amoeba genomes highlights ancient origins for complex intercellular communication.</title>
        <authorList>
            <person name="Heidel A.J."/>
            <person name="Lawal H.M."/>
            <person name="Felder M."/>
            <person name="Schilde C."/>
            <person name="Helps N.R."/>
            <person name="Tunggal B."/>
            <person name="Rivero F."/>
            <person name="John U."/>
            <person name="Schleicher M."/>
            <person name="Eichinger L."/>
            <person name="Platzer M."/>
            <person name="Noegel A.A."/>
            <person name="Schaap P."/>
            <person name="Gloeckner G."/>
        </authorList>
    </citation>
    <scope>NUCLEOTIDE SEQUENCE [LARGE SCALE GENOMIC DNA]</scope>
    <source>
        <strain evidence="4">ATCC 26659 / Pp 5 / PN500</strain>
    </source>
</reference>
<accession>D3B4R6</accession>
<dbReference type="Proteomes" id="UP000001396">
    <property type="component" value="Unassembled WGS sequence"/>
</dbReference>
<feature type="compositionally biased region" description="Polar residues" evidence="2">
    <location>
        <begin position="393"/>
        <end position="403"/>
    </location>
</feature>
<feature type="binding site" evidence="1">
    <location>
        <position position="340"/>
    </location>
    <ligand>
        <name>Mg(2+)</name>
        <dbReference type="ChEBI" id="CHEBI:18420"/>
        <label>1</label>
    </ligand>
</feature>
<keyword evidence="4" id="KW-1185">Reference proteome</keyword>
<feature type="binding site" evidence="1">
    <location>
        <position position="90"/>
    </location>
    <ligand>
        <name>Mg(2+)</name>
        <dbReference type="ChEBI" id="CHEBI:18420"/>
        <label>1</label>
    </ligand>
</feature>
<organism evidence="3 4">
    <name type="scientific">Heterostelium pallidum (strain ATCC 26659 / Pp 5 / PN500)</name>
    <name type="common">Cellular slime mold</name>
    <name type="synonym">Polysphondylium pallidum</name>
    <dbReference type="NCBI Taxonomy" id="670386"/>
    <lineage>
        <taxon>Eukaryota</taxon>
        <taxon>Amoebozoa</taxon>
        <taxon>Evosea</taxon>
        <taxon>Eumycetozoa</taxon>
        <taxon>Dictyostelia</taxon>
        <taxon>Acytosteliales</taxon>
        <taxon>Acytosteliaceae</taxon>
        <taxon>Heterostelium</taxon>
    </lineage>
</organism>
<evidence type="ECO:0008006" key="5">
    <source>
        <dbReference type="Google" id="ProtNLM"/>
    </source>
</evidence>
<evidence type="ECO:0000256" key="1">
    <source>
        <dbReference type="PIRSR" id="PIRSR605502-1"/>
    </source>
</evidence>
<dbReference type="InterPro" id="IPR005502">
    <property type="entry name" value="Ribosyl_crysJ1"/>
</dbReference>
<name>D3B4R6_HETP5</name>
<comment type="caution">
    <text evidence="3">The sequence shown here is derived from an EMBL/GenBank/DDBJ whole genome shotgun (WGS) entry which is preliminary data.</text>
</comment>
<sequence>MNSMNEEQLHEYLSQKENKYIDHILGLIYGNALGDAYGLGMNLSLSSKCSTEFWNKEAVKQRYPDVRELIPFPDYVTNRHNSRWDKGDWTDDTDQLIVLMNMLIENGGVVNLPDAAKKLKHWIENGFPEVGDLHGMGIGQTVMGVTMHSKFTSNPLESSREIWIQMGKRMGFKMAANGAVMRTSILGCASFDQPEQVEKNSILCAQLTHWDPKCVISCTTITSIQSAIIRHFKENNTSGGVSQEQIEQWIKDAEQQAKSVIDRLLVDKGYKGEFSEKEAKEQFEEYQQYLWSKPDLSDLKLDDETTIGYTYKCMGSAIWGVRSPHDFRKTIDLLIREGGDADTNAAVCGALIGCVIGYTKLPSDMLKALPNKAWLDQIVIKFLNNVILNPKPNQNVTTTTTGQADDEDTNKSNNNNNNNNSFLLKV</sequence>
<feature type="binding site" evidence="1">
    <location>
        <position position="342"/>
    </location>
    <ligand>
        <name>Mg(2+)</name>
        <dbReference type="ChEBI" id="CHEBI:18420"/>
        <label>1</label>
    </ligand>
</feature>
<proteinExistence type="predicted"/>
<dbReference type="RefSeq" id="XP_020436429.1">
    <property type="nucleotide sequence ID" value="XM_020574357.1"/>
</dbReference>
<dbReference type="OMA" id="SHWRDGM"/>
<comment type="cofactor">
    <cofactor evidence="1">
        <name>Mg(2+)</name>
        <dbReference type="ChEBI" id="CHEBI:18420"/>
    </cofactor>
    <text evidence="1">Binds 2 magnesium ions per subunit.</text>
</comment>
<evidence type="ECO:0000256" key="2">
    <source>
        <dbReference type="SAM" id="MobiDB-lite"/>
    </source>
</evidence>
<dbReference type="STRING" id="670386.D3B4R6"/>
<feature type="binding site" evidence="1">
    <location>
        <position position="91"/>
    </location>
    <ligand>
        <name>Mg(2+)</name>
        <dbReference type="ChEBI" id="CHEBI:18420"/>
        <label>1</label>
    </ligand>
</feature>
<dbReference type="InParanoid" id="D3B4R6"/>
<dbReference type="InterPro" id="IPR036705">
    <property type="entry name" value="Ribosyl_crysJ1_sf"/>
</dbReference>
<dbReference type="Gene3D" id="1.10.4080.10">
    <property type="entry name" value="ADP-ribosylation/Crystallin J1"/>
    <property type="match status" value="1"/>
</dbReference>